<reference evidence="1 2" key="1">
    <citation type="journal article" date="2015" name="Nature">
        <title>rRNA introns, odd ribosomes, and small enigmatic genomes across a large radiation of phyla.</title>
        <authorList>
            <person name="Brown C.T."/>
            <person name="Hug L.A."/>
            <person name="Thomas B.C."/>
            <person name="Sharon I."/>
            <person name="Castelle C.J."/>
            <person name="Singh A."/>
            <person name="Wilkins M.J."/>
            <person name="Williams K.H."/>
            <person name="Banfield J.F."/>
        </authorList>
    </citation>
    <scope>NUCLEOTIDE SEQUENCE [LARGE SCALE GENOMIC DNA]</scope>
</reference>
<evidence type="ECO:0000313" key="2">
    <source>
        <dbReference type="Proteomes" id="UP000034785"/>
    </source>
</evidence>
<dbReference type="EMBL" id="LCEJ01000042">
    <property type="protein sequence ID" value="KKS69891.1"/>
    <property type="molecule type" value="Genomic_DNA"/>
</dbReference>
<accession>A0A0G1DGE3</accession>
<protein>
    <submittedName>
        <fullName evidence="1">Uncharacterized protein</fullName>
    </submittedName>
</protein>
<comment type="caution">
    <text evidence="1">The sequence shown here is derived from an EMBL/GenBank/DDBJ whole genome shotgun (WGS) entry which is preliminary data.</text>
</comment>
<organism evidence="1 2">
    <name type="scientific">Candidatus Daviesbacteria bacterium GW2011_GWA2_42_7</name>
    <dbReference type="NCBI Taxonomy" id="1618425"/>
    <lineage>
        <taxon>Bacteria</taxon>
        <taxon>Candidatus Daviesiibacteriota</taxon>
    </lineage>
</organism>
<evidence type="ECO:0000313" key="1">
    <source>
        <dbReference type="EMBL" id="KKS69891.1"/>
    </source>
</evidence>
<gene>
    <name evidence="1" type="ORF">UV41_C0042G0005</name>
</gene>
<sequence>MSYIETDRKVRQIDSLYVLERPTCAAYEPNFEKVFGFVQSGNMNGKEILSPEGILVARVWDNEQVFGFKKWIPGTSSNAANLSMLVKNPDWLPESQELIGVRNGLVCTA</sequence>
<dbReference type="AlphaFoldDB" id="A0A0G1DGE3"/>
<dbReference type="Proteomes" id="UP000034785">
    <property type="component" value="Unassembled WGS sequence"/>
</dbReference>
<name>A0A0G1DGE3_9BACT</name>
<proteinExistence type="predicted"/>